<dbReference type="KEGG" id="soy:115889121"/>
<keyword evidence="3" id="KW-1185">Reference proteome</keyword>
<organism evidence="3 4">
    <name type="scientific">Sitophilus oryzae</name>
    <name type="common">Rice weevil</name>
    <name type="synonym">Curculio oryzae</name>
    <dbReference type="NCBI Taxonomy" id="7048"/>
    <lineage>
        <taxon>Eukaryota</taxon>
        <taxon>Metazoa</taxon>
        <taxon>Ecdysozoa</taxon>
        <taxon>Arthropoda</taxon>
        <taxon>Hexapoda</taxon>
        <taxon>Insecta</taxon>
        <taxon>Pterygota</taxon>
        <taxon>Neoptera</taxon>
        <taxon>Endopterygota</taxon>
        <taxon>Coleoptera</taxon>
        <taxon>Polyphaga</taxon>
        <taxon>Cucujiformia</taxon>
        <taxon>Curculionidae</taxon>
        <taxon>Dryophthorinae</taxon>
        <taxon>Sitophilus</taxon>
    </lineage>
</organism>
<accession>A0A6J2YQ55</accession>
<dbReference type="OrthoDB" id="8173223at2759"/>
<dbReference type="RefSeq" id="XP_030764915.1">
    <property type="nucleotide sequence ID" value="XM_030909055.1"/>
</dbReference>
<sequence>MKITSIIPGLLLLSLGHARHLIYQDESSALQPIVSQSRRTRICAELCMSGLGGTPCGETCYDLIPTNLPLSAQEQSDGGSGSGGNSTTSTASSGGKKYNATARQDSCSVLCKNGLGYPLCSCNYQSSIIYEPDFVQVCSTFCINYDYQIYGCQSCTLYKQLTSLLVSNSASSDFQEATLNVSSESGSGLTIGWHSWCLDMCSDGNGGAACNCDLLP</sequence>
<evidence type="ECO:0000256" key="2">
    <source>
        <dbReference type="SAM" id="SignalP"/>
    </source>
</evidence>
<evidence type="ECO:0000313" key="4">
    <source>
        <dbReference type="RefSeq" id="XP_030764915.1"/>
    </source>
</evidence>
<feature type="region of interest" description="Disordered" evidence="1">
    <location>
        <begin position="73"/>
        <end position="98"/>
    </location>
</feature>
<evidence type="ECO:0000313" key="3">
    <source>
        <dbReference type="Proteomes" id="UP000504635"/>
    </source>
</evidence>
<feature type="compositionally biased region" description="Low complexity" evidence="1">
    <location>
        <begin position="85"/>
        <end position="95"/>
    </location>
</feature>
<reference evidence="4" key="1">
    <citation type="submission" date="2025-08" db="UniProtKB">
        <authorList>
            <consortium name="RefSeq"/>
        </authorList>
    </citation>
    <scope>IDENTIFICATION</scope>
    <source>
        <tissue evidence="4">Gonads</tissue>
    </source>
</reference>
<dbReference type="AlphaFoldDB" id="A0A6J2YQ55"/>
<feature type="chain" id="PRO_5027002371" evidence="2">
    <location>
        <begin position="19"/>
        <end position="216"/>
    </location>
</feature>
<evidence type="ECO:0000256" key="1">
    <source>
        <dbReference type="SAM" id="MobiDB-lite"/>
    </source>
</evidence>
<proteinExistence type="predicted"/>
<keyword evidence="2" id="KW-0732">Signal</keyword>
<name>A0A6J2YQ55_SITOR</name>
<protein>
    <submittedName>
        <fullName evidence="4">Uncharacterized protein LOC115889121</fullName>
    </submittedName>
</protein>
<feature type="signal peptide" evidence="2">
    <location>
        <begin position="1"/>
        <end position="18"/>
    </location>
</feature>
<dbReference type="Proteomes" id="UP000504635">
    <property type="component" value="Unplaced"/>
</dbReference>
<dbReference type="InParanoid" id="A0A6J2YQ55"/>
<dbReference type="GeneID" id="115889121"/>
<gene>
    <name evidence="4" type="primary">LOC115889121</name>
</gene>